<feature type="compositionally biased region" description="Low complexity" evidence="1">
    <location>
        <begin position="74"/>
        <end position="83"/>
    </location>
</feature>
<feature type="transmembrane region" description="Helical" evidence="2">
    <location>
        <begin position="171"/>
        <end position="191"/>
    </location>
</feature>
<keyword evidence="2" id="KW-0812">Transmembrane</keyword>
<gene>
    <name evidence="3" type="ORF">F0562_033057</name>
</gene>
<evidence type="ECO:0000256" key="2">
    <source>
        <dbReference type="SAM" id="Phobius"/>
    </source>
</evidence>
<feature type="transmembrane region" description="Helical" evidence="2">
    <location>
        <begin position="230"/>
        <end position="250"/>
    </location>
</feature>
<dbReference type="Proteomes" id="UP000325577">
    <property type="component" value="Linkage Group LG19"/>
</dbReference>
<feature type="region of interest" description="Disordered" evidence="1">
    <location>
        <begin position="134"/>
        <end position="154"/>
    </location>
</feature>
<dbReference type="AlphaFoldDB" id="A0A5J5ASL3"/>
<evidence type="ECO:0000256" key="1">
    <source>
        <dbReference type="SAM" id="MobiDB-lite"/>
    </source>
</evidence>
<proteinExistence type="predicted"/>
<dbReference type="EMBL" id="CM018042">
    <property type="protein sequence ID" value="KAA8532826.1"/>
    <property type="molecule type" value="Genomic_DNA"/>
</dbReference>
<name>A0A5J5ASL3_9ASTE</name>
<keyword evidence="4" id="KW-1185">Reference proteome</keyword>
<accession>A0A5J5ASL3</accession>
<dbReference type="OrthoDB" id="1736465at2759"/>
<evidence type="ECO:0000313" key="3">
    <source>
        <dbReference type="EMBL" id="KAA8532826.1"/>
    </source>
</evidence>
<keyword evidence="2" id="KW-1133">Transmembrane helix</keyword>
<sequence length="268" mass="29421">MATVTAEESIVMGQEMEMEMEMKMKMKDKWFRSFPSVLVSTIQNSISWVRSLFTKAPPSPSPSPSPPPPPPPISDSTAITSSPNSSTSRYPHLQRPITPPVTSSPYHPFMDTKPPNPTIFSLNELVIDIPTTDSLSDDRREAGNSPPASQSFTTTQSEGVLSLYSKDPSSLRLPLTLLSLSMGLTALWNGILIRNRFPNAANAVEQFGAGSIFFAFFTVVSSLVPQKFVWVPWACFAAILLPSAFSFVPIGNRVESAVNIERPMFHNI</sequence>
<protein>
    <submittedName>
        <fullName evidence="3">Uncharacterized protein</fullName>
    </submittedName>
</protein>
<feature type="transmembrane region" description="Helical" evidence="2">
    <location>
        <begin position="203"/>
        <end position="224"/>
    </location>
</feature>
<evidence type="ECO:0000313" key="4">
    <source>
        <dbReference type="Proteomes" id="UP000325577"/>
    </source>
</evidence>
<feature type="compositionally biased region" description="Pro residues" evidence="1">
    <location>
        <begin position="57"/>
        <end position="73"/>
    </location>
</feature>
<reference evidence="3 4" key="1">
    <citation type="submission" date="2019-09" db="EMBL/GenBank/DDBJ databases">
        <title>A chromosome-level genome assembly of the Chinese tupelo Nyssa sinensis.</title>
        <authorList>
            <person name="Yang X."/>
            <person name="Kang M."/>
            <person name="Yang Y."/>
            <person name="Xiong H."/>
            <person name="Wang M."/>
            <person name="Zhang Z."/>
            <person name="Wang Z."/>
            <person name="Wu H."/>
            <person name="Ma T."/>
            <person name="Liu J."/>
            <person name="Xi Z."/>
        </authorList>
    </citation>
    <scope>NUCLEOTIDE SEQUENCE [LARGE SCALE GENOMIC DNA]</scope>
    <source>
        <strain evidence="3">J267</strain>
        <tissue evidence="3">Leaf</tissue>
    </source>
</reference>
<feature type="region of interest" description="Disordered" evidence="1">
    <location>
        <begin position="55"/>
        <end position="113"/>
    </location>
</feature>
<keyword evidence="2" id="KW-0472">Membrane</keyword>
<organism evidence="3 4">
    <name type="scientific">Nyssa sinensis</name>
    <dbReference type="NCBI Taxonomy" id="561372"/>
    <lineage>
        <taxon>Eukaryota</taxon>
        <taxon>Viridiplantae</taxon>
        <taxon>Streptophyta</taxon>
        <taxon>Embryophyta</taxon>
        <taxon>Tracheophyta</taxon>
        <taxon>Spermatophyta</taxon>
        <taxon>Magnoliopsida</taxon>
        <taxon>eudicotyledons</taxon>
        <taxon>Gunneridae</taxon>
        <taxon>Pentapetalae</taxon>
        <taxon>asterids</taxon>
        <taxon>Cornales</taxon>
        <taxon>Nyssaceae</taxon>
        <taxon>Nyssa</taxon>
    </lineage>
</organism>